<dbReference type="InterPro" id="IPR016634">
    <property type="entry name" value="CapW-like"/>
</dbReference>
<dbReference type="InterPro" id="IPR051534">
    <property type="entry name" value="CBASS_pafABC_assoc_protein"/>
</dbReference>
<dbReference type="InterPro" id="IPR059019">
    <property type="entry name" value="WHD_CapW"/>
</dbReference>
<feature type="domain" description="WYL" evidence="1">
    <location>
        <begin position="118"/>
        <end position="183"/>
    </location>
</feature>
<dbReference type="Pfam" id="PF26109">
    <property type="entry name" value="WHD_BrxR"/>
    <property type="match status" value="1"/>
</dbReference>
<dbReference type="Pfam" id="PF26107">
    <property type="entry name" value="BrxR_CTD"/>
    <property type="match status" value="1"/>
</dbReference>
<protein>
    <submittedName>
        <fullName evidence="4">WYL domain-containing protein</fullName>
    </submittedName>
</protein>
<evidence type="ECO:0000259" key="2">
    <source>
        <dbReference type="Pfam" id="PF26107"/>
    </source>
</evidence>
<feature type="domain" description="DNA-binding transcriptional repressor CapW winged helix-turn-helix" evidence="3">
    <location>
        <begin position="8"/>
        <end position="84"/>
    </location>
</feature>
<dbReference type="PANTHER" id="PTHR34580:SF3">
    <property type="entry name" value="PROTEIN PAFB"/>
    <property type="match status" value="1"/>
</dbReference>
<dbReference type="RefSeq" id="WP_159408534.1">
    <property type="nucleotide sequence ID" value="NZ_CP034301.1"/>
</dbReference>
<geneLocation type="plasmid" evidence="5">
    <name>pvpsd2016-2</name>
</geneLocation>
<feature type="domain" description="DNA-binding transcriptional repressor CapW C-terminal dimerisation" evidence="2">
    <location>
        <begin position="204"/>
        <end position="272"/>
    </location>
</feature>
<dbReference type="InterPro" id="IPR059020">
    <property type="entry name" value="CapW_CTD"/>
</dbReference>
<gene>
    <name evidence="4" type="ORF">EHC69_28265</name>
</gene>
<keyword evidence="4" id="KW-0614">Plasmid</keyword>
<dbReference type="PROSITE" id="PS52050">
    <property type="entry name" value="WYL"/>
    <property type="match status" value="1"/>
</dbReference>
<accession>A0AAX1G0N7</accession>
<evidence type="ECO:0000259" key="3">
    <source>
        <dbReference type="Pfam" id="PF26109"/>
    </source>
</evidence>
<sequence>MDNLSYAQKQRLAYIDFRLMFVGHFSRSEVVEHFKMGLSNATRDINLYKELAGSNLVYDNAEKRYFQTDSFKPLLDYDAQKALMKLTHHLSDSLEALTDFKFPFEAPSQLSVPDIYTIATLTQAAINQRAIKIDYISLESGESSREIMPHTIVDNGLRWHIRAYDTKSNEFRDFVITRITNAKFSDTKVESHQDKMADNQWLRIVPLELVPHPSNIKYPKAIELDYNMSEGVLHLEVRAAVAGYLLRKLNVDCSSQASLESPEHQLWLRNSPTLYGVDNLQLAAGYEHYTPQNITGNNHVRS</sequence>
<dbReference type="EMBL" id="CP034301">
    <property type="protein sequence ID" value="QHH13152.1"/>
    <property type="molecule type" value="Genomic_DNA"/>
</dbReference>
<evidence type="ECO:0000313" key="5">
    <source>
        <dbReference type="Proteomes" id="UP000464718"/>
    </source>
</evidence>
<dbReference type="InterPro" id="IPR026881">
    <property type="entry name" value="WYL_dom"/>
</dbReference>
<dbReference type="AlphaFoldDB" id="A0AAX1G0N7"/>
<evidence type="ECO:0000259" key="1">
    <source>
        <dbReference type="Pfam" id="PF13280"/>
    </source>
</evidence>
<name>A0AAX1G0N7_VIBPH</name>
<dbReference type="Pfam" id="PF13280">
    <property type="entry name" value="WYL"/>
    <property type="match status" value="1"/>
</dbReference>
<reference evidence="4 5" key="1">
    <citation type="submission" date="2018-12" db="EMBL/GenBank/DDBJ databases">
        <title>Genomic insights into the evolutionary origins and pathogenicity of five Vibrio parahaemolyticus strains isolated from the shrimp with acute hepatopancreatic necrosis disease (AHPND).</title>
        <authorList>
            <person name="Yang Q."/>
            <person name="Dong X."/>
            <person name="Xie G."/>
            <person name="Fu S."/>
            <person name="Zou P."/>
            <person name="Sun J."/>
            <person name="Wang Y."/>
            <person name="Huang J."/>
        </authorList>
    </citation>
    <scope>NUCLEOTIDE SEQUENCE [LARGE SCALE GENOMIC DNA]</scope>
    <source>
        <strain evidence="4 5">20160303005-1</strain>
        <plasmid evidence="5">pvpsd2016-2</plasmid>
    </source>
</reference>
<dbReference type="PANTHER" id="PTHR34580">
    <property type="match status" value="1"/>
</dbReference>
<organism evidence="4 5">
    <name type="scientific">Vibrio parahaemolyticus</name>
    <dbReference type="NCBI Taxonomy" id="670"/>
    <lineage>
        <taxon>Bacteria</taxon>
        <taxon>Pseudomonadati</taxon>
        <taxon>Pseudomonadota</taxon>
        <taxon>Gammaproteobacteria</taxon>
        <taxon>Vibrionales</taxon>
        <taxon>Vibrionaceae</taxon>
        <taxon>Vibrio</taxon>
    </lineage>
</organism>
<dbReference type="Proteomes" id="UP000464718">
    <property type="component" value="Plasmid pvpsd2016-2"/>
</dbReference>
<dbReference type="PIRSF" id="PIRSF015558">
    <property type="entry name" value="Txn_reg_DeoR_prd"/>
    <property type="match status" value="1"/>
</dbReference>
<evidence type="ECO:0000313" key="4">
    <source>
        <dbReference type="EMBL" id="QHH13152.1"/>
    </source>
</evidence>
<proteinExistence type="predicted"/>